<dbReference type="PANTHER" id="PTHR16140:SF0">
    <property type="entry name" value="NON-STRUCTURAL MAINTENANCE OF CHROMOSOMES ELEMENT 4"/>
    <property type="match status" value="1"/>
</dbReference>
<dbReference type="GO" id="GO:0006281">
    <property type="term" value="P:DNA repair"/>
    <property type="evidence" value="ECO:0007669"/>
    <property type="project" value="UniProtKB-UniRule"/>
</dbReference>
<evidence type="ECO:0000256" key="6">
    <source>
        <dbReference type="ARBA" id="ARBA00023242"/>
    </source>
</evidence>
<keyword evidence="5 7" id="KW-0234">DNA repair</keyword>
<evidence type="ECO:0000256" key="4">
    <source>
        <dbReference type="ARBA" id="ARBA00023172"/>
    </source>
</evidence>
<comment type="function">
    <text evidence="7">Component of the SMC5-SMC6 complex, that promotes sister chromatid alignment after DNA damage and facilitates double-stranded DNA breaks (DSBs) repair via homologous recombination between sister chromatids.</text>
</comment>
<organism evidence="10 11">
    <name type="scientific">Riccia sorocarpa</name>
    <dbReference type="NCBI Taxonomy" id="122646"/>
    <lineage>
        <taxon>Eukaryota</taxon>
        <taxon>Viridiplantae</taxon>
        <taxon>Streptophyta</taxon>
        <taxon>Embryophyta</taxon>
        <taxon>Marchantiophyta</taxon>
        <taxon>Marchantiopsida</taxon>
        <taxon>Marchantiidae</taxon>
        <taxon>Marchantiales</taxon>
        <taxon>Ricciaceae</taxon>
        <taxon>Riccia</taxon>
    </lineage>
</organism>
<feature type="domain" description="Non-structural maintenance of chromosome element 4 C-terminal" evidence="9">
    <location>
        <begin position="214"/>
        <end position="301"/>
    </location>
</feature>
<sequence>MSDGVRGQRSKRPRLEKPNGKDVVEQPETPTMDSHEQRRKLRSRYRDLQNSLADDKDELAQSDSCKFDKLFDQMESLHQLVNKPREQVADAELFLGITTGLLEVAKGARCKNGMSPSEFVGTLMHNFGGSKVNWNLLGMTTCGIFREAPGVLTMVGPMDIEVKQRKVQQRRTRDKITERTRVQEVEEGKGKEDSETDANMFVMFKILSEYPSGVEMGRLILNRNSFAQTIENLFCMSFLAKDGRAEITIRDGGVFVVARNAPSHEERGRGQGLIHNSQFVFRIDWKDWKFMKETIQEGTELMPHRGCGGEGAPAANRIRTPIRKTSRNRARETPGHDLQGEEDEGVTQPSDFSKSLNLLPHLVDL</sequence>
<feature type="compositionally biased region" description="Basic and acidic residues" evidence="8">
    <location>
        <begin position="329"/>
        <end position="339"/>
    </location>
</feature>
<keyword evidence="6 7" id="KW-0539">Nucleus</keyword>
<evidence type="ECO:0000259" key="9">
    <source>
        <dbReference type="Pfam" id="PF08743"/>
    </source>
</evidence>
<accession>A0ABD3H0D7</accession>
<feature type="compositionally biased region" description="Basic and acidic residues" evidence="8">
    <location>
        <begin position="13"/>
        <end position="24"/>
    </location>
</feature>
<evidence type="ECO:0000256" key="3">
    <source>
        <dbReference type="ARBA" id="ARBA00022763"/>
    </source>
</evidence>
<dbReference type="PANTHER" id="PTHR16140">
    <property type="entry name" value="NON-STRUCTURAL MAINTENANCE OF CHROMOSOMES ELEMENT 4"/>
    <property type="match status" value="1"/>
</dbReference>
<evidence type="ECO:0000313" key="11">
    <source>
        <dbReference type="Proteomes" id="UP001633002"/>
    </source>
</evidence>
<comment type="caution">
    <text evidence="10">The sequence shown here is derived from an EMBL/GenBank/DDBJ whole genome shotgun (WGS) entry which is preliminary data.</text>
</comment>
<protein>
    <recommendedName>
        <fullName evidence="7">Non-structural maintenance of chromosomes element 4</fullName>
    </recommendedName>
</protein>
<evidence type="ECO:0000256" key="7">
    <source>
        <dbReference type="RuleBase" id="RU365071"/>
    </source>
</evidence>
<dbReference type="Pfam" id="PF08743">
    <property type="entry name" value="Nse4_C"/>
    <property type="match status" value="1"/>
</dbReference>
<feature type="region of interest" description="Disordered" evidence="8">
    <location>
        <begin position="1"/>
        <end position="46"/>
    </location>
</feature>
<evidence type="ECO:0000256" key="5">
    <source>
        <dbReference type="ARBA" id="ARBA00023204"/>
    </source>
</evidence>
<dbReference type="InterPro" id="IPR027786">
    <property type="entry name" value="Nse4/EID"/>
</dbReference>
<keyword evidence="4 7" id="KW-0233">DNA recombination</keyword>
<feature type="region of interest" description="Disordered" evidence="8">
    <location>
        <begin position="301"/>
        <end position="353"/>
    </location>
</feature>
<keyword evidence="3 7" id="KW-0227">DNA damage</keyword>
<evidence type="ECO:0000256" key="2">
    <source>
        <dbReference type="ARBA" id="ARBA00008997"/>
    </source>
</evidence>
<dbReference type="GO" id="GO:0006310">
    <property type="term" value="P:DNA recombination"/>
    <property type="evidence" value="ECO:0007669"/>
    <property type="project" value="UniProtKB-UniRule"/>
</dbReference>
<keyword evidence="11" id="KW-1185">Reference proteome</keyword>
<dbReference type="AlphaFoldDB" id="A0ABD3H0D7"/>
<name>A0ABD3H0D7_9MARC</name>
<dbReference type="Proteomes" id="UP001633002">
    <property type="component" value="Unassembled WGS sequence"/>
</dbReference>
<comment type="subunit">
    <text evidence="7">Component of the SMC5-SMC6 complex.</text>
</comment>
<dbReference type="GO" id="GO:0005634">
    <property type="term" value="C:nucleus"/>
    <property type="evidence" value="ECO:0007669"/>
    <property type="project" value="UniProtKB-SubCell"/>
</dbReference>
<dbReference type="GO" id="GO:0030915">
    <property type="term" value="C:Smc5-Smc6 complex"/>
    <property type="evidence" value="ECO:0007669"/>
    <property type="project" value="UniProtKB-UniRule"/>
</dbReference>
<comment type="subcellular location">
    <subcellularLocation>
        <location evidence="1 7">Nucleus</location>
    </subcellularLocation>
</comment>
<evidence type="ECO:0000313" key="10">
    <source>
        <dbReference type="EMBL" id="KAL3683516.1"/>
    </source>
</evidence>
<comment type="similarity">
    <text evidence="2 7">Belongs to the NSE4 family.</text>
</comment>
<dbReference type="InterPro" id="IPR014854">
    <property type="entry name" value="Nse4_C"/>
</dbReference>
<reference evidence="10 11" key="1">
    <citation type="submission" date="2024-09" db="EMBL/GenBank/DDBJ databases">
        <title>Chromosome-scale assembly of Riccia sorocarpa.</title>
        <authorList>
            <person name="Paukszto L."/>
        </authorList>
    </citation>
    <scope>NUCLEOTIDE SEQUENCE [LARGE SCALE GENOMIC DNA]</scope>
    <source>
        <strain evidence="10">LP-2024</strain>
        <tissue evidence="10">Aerial parts of the thallus</tissue>
    </source>
</reference>
<evidence type="ECO:0000256" key="1">
    <source>
        <dbReference type="ARBA" id="ARBA00004123"/>
    </source>
</evidence>
<gene>
    <name evidence="10" type="ORF">R1sor_001538</name>
</gene>
<dbReference type="EMBL" id="JBJQOH010000006">
    <property type="protein sequence ID" value="KAL3683516.1"/>
    <property type="molecule type" value="Genomic_DNA"/>
</dbReference>
<proteinExistence type="inferred from homology"/>
<evidence type="ECO:0000256" key="8">
    <source>
        <dbReference type="SAM" id="MobiDB-lite"/>
    </source>
</evidence>